<sequence>MDKSGGEIAGSAKPSYDGAGAGAGNDRLSALPDLHQIPRPTRAWRCRLLIAYTFGLVNLAIHSESLLQEEVKNMFGLRQLIIHALTLKELKLVDCFAWTQPVADISAPQLESLHWRDLQHGSATNHAFLRLLERFQAIDTLQISLIYPKHIGNFQYLMDDIMAFPRLEGLAIYLKNEDHAFGATVFNVLRMCTGLVRFALVLDSDIDLEIWTSLRKPAICSPHGARPDKGLVPRTFCARRPCLLASVPKLAEACLIVRDALGLVNLAIHSESLLQVELRHLVELQQLIIDAPALKELKLPNNCFAQNQHTTDVSAPQLVSLELSDPYVPSSIQLGNMELLQRLATIFFLVYGPEGFPINHTILELLTRFRGIQDLTLNLAFPRVSGKKASELNHVHGISVIGHDQYLMEDITIIPRISFLTLVVMNYGHAFGASLFHVLKKCTGLRSLSLHFEVILEEPFACRSGCICDQPINWKTNKLLLGCLQEVEITNMNGADHEVQAQVHAQIQAQAQEMFSYFQAQFAAICHSPFRHGLLVLPFLPRRCLGQRGRMLRLGLWLGCTTWIYRQLIRFSHQYPHPLIHDLCFVDYMCRLWGGPFPSVIPNTLGKGGGAFPSGKAFLPPSAAVRQFSVPECRIYTREKLFRVPDKRHSGKVVFAVNFVSECYIHGDDPKLLCLLR</sequence>
<dbReference type="AlphaFoldDB" id="A0A5J9VYH6"/>
<feature type="non-terminal residue" evidence="1">
    <location>
        <position position="1"/>
    </location>
</feature>
<evidence type="ECO:0000313" key="1">
    <source>
        <dbReference type="EMBL" id="TVU40404.1"/>
    </source>
</evidence>
<protein>
    <recommendedName>
        <fullName evidence="3">FBD domain-containing protein</fullName>
    </recommendedName>
</protein>
<proteinExistence type="predicted"/>
<comment type="caution">
    <text evidence="1">The sequence shown here is derived from an EMBL/GenBank/DDBJ whole genome shotgun (WGS) entry which is preliminary data.</text>
</comment>
<name>A0A5J9VYH6_9POAL</name>
<keyword evidence="2" id="KW-1185">Reference proteome</keyword>
<accession>A0A5J9VYH6</accession>
<dbReference type="PANTHER" id="PTHR34709:SF61">
    <property type="entry name" value="OS07G0229100 PROTEIN"/>
    <property type="match status" value="1"/>
</dbReference>
<gene>
    <name evidence="1" type="ORF">EJB05_13868</name>
</gene>
<organism evidence="1 2">
    <name type="scientific">Eragrostis curvula</name>
    <name type="common">weeping love grass</name>
    <dbReference type="NCBI Taxonomy" id="38414"/>
    <lineage>
        <taxon>Eukaryota</taxon>
        <taxon>Viridiplantae</taxon>
        <taxon>Streptophyta</taxon>
        <taxon>Embryophyta</taxon>
        <taxon>Tracheophyta</taxon>
        <taxon>Spermatophyta</taxon>
        <taxon>Magnoliopsida</taxon>
        <taxon>Liliopsida</taxon>
        <taxon>Poales</taxon>
        <taxon>Poaceae</taxon>
        <taxon>PACMAD clade</taxon>
        <taxon>Chloridoideae</taxon>
        <taxon>Eragrostideae</taxon>
        <taxon>Eragrostidinae</taxon>
        <taxon>Eragrostis</taxon>
    </lineage>
</organism>
<dbReference type="PANTHER" id="PTHR34709">
    <property type="entry name" value="OS10G0396666 PROTEIN"/>
    <property type="match status" value="1"/>
</dbReference>
<dbReference type="Proteomes" id="UP000324897">
    <property type="component" value="Chromosome 4"/>
</dbReference>
<reference evidence="1 2" key="1">
    <citation type="journal article" date="2019" name="Sci. Rep.">
        <title>A high-quality genome of Eragrostis curvula grass provides insights into Poaceae evolution and supports new strategies to enhance forage quality.</title>
        <authorList>
            <person name="Carballo J."/>
            <person name="Santos B.A.C.M."/>
            <person name="Zappacosta D."/>
            <person name="Garbus I."/>
            <person name="Selva J.P."/>
            <person name="Gallo C.A."/>
            <person name="Diaz A."/>
            <person name="Albertini E."/>
            <person name="Caccamo M."/>
            <person name="Echenique V."/>
        </authorList>
    </citation>
    <scope>NUCLEOTIDE SEQUENCE [LARGE SCALE GENOMIC DNA]</scope>
    <source>
        <strain evidence="2">cv. Victoria</strain>
        <tissue evidence="1">Leaf</tissue>
    </source>
</reference>
<dbReference type="InterPro" id="IPR055312">
    <property type="entry name" value="FBL15-like"/>
</dbReference>
<dbReference type="Gramene" id="TVU40404">
    <property type="protein sequence ID" value="TVU40404"/>
    <property type="gene ID" value="EJB05_13868"/>
</dbReference>
<evidence type="ECO:0008006" key="3">
    <source>
        <dbReference type="Google" id="ProtNLM"/>
    </source>
</evidence>
<dbReference type="EMBL" id="RWGY01000007">
    <property type="protein sequence ID" value="TVU40404.1"/>
    <property type="molecule type" value="Genomic_DNA"/>
</dbReference>
<evidence type="ECO:0000313" key="2">
    <source>
        <dbReference type="Proteomes" id="UP000324897"/>
    </source>
</evidence>